<dbReference type="Proteomes" id="UP000038040">
    <property type="component" value="Unplaced"/>
</dbReference>
<evidence type="ECO:0000256" key="3">
    <source>
        <dbReference type="ARBA" id="ARBA00012759"/>
    </source>
</evidence>
<feature type="compositionally biased region" description="Polar residues" evidence="5">
    <location>
        <begin position="352"/>
        <end position="365"/>
    </location>
</feature>
<proteinExistence type="inferred from homology"/>
<dbReference type="InterPro" id="IPR001394">
    <property type="entry name" value="Peptidase_C19_UCH"/>
</dbReference>
<evidence type="ECO:0000256" key="4">
    <source>
        <dbReference type="SAM" id="Coils"/>
    </source>
</evidence>
<evidence type="ECO:0000259" key="6">
    <source>
        <dbReference type="PROSITE" id="PS50235"/>
    </source>
</evidence>
<evidence type="ECO:0000313" key="10">
    <source>
        <dbReference type="WBParaSite" id="DME_0000010901-mRNA-1"/>
    </source>
</evidence>
<keyword evidence="9" id="KW-1185">Reference proteome</keyword>
<feature type="coiled-coil region" evidence="4">
    <location>
        <begin position="114"/>
        <end position="141"/>
    </location>
</feature>
<dbReference type="PROSITE" id="PS00972">
    <property type="entry name" value="USP_1"/>
    <property type="match status" value="1"/>
</dbReference>
<sequence length="889" mass="100372">MEASFNLRFDSFLSLQLAGELDANIYTAISRQTAFSHIERLYDEAVLKLKDDEEQAYQLFSRMGNIAKLIIRKNDFIHFKNTPNGRRFYDLFKICISHMKNLEESLERRYGVLKIAEEDCMENAKENLAEFETNKKDSGSANDSTSDFVSKLLIAPRELIRFVEEKHQVLVIDYREDQSTMLKYDKCDRILVAHVPANAIVPGCIGSSLIKSVAIGERALLQRMSDVDLVVLMGCGSADLRDDNIPAGSKEQILYNALLTYNNIFCLRRPPVFLQGGFENWRLYYPMYASSKVGIRKRSLDINDQSEFARAVAQYKKDIGVQSLQYPDLLLSVKRKLVQQPHDGLSAAPRNIPSQRPKLSSTLSSENEFNLPAVKNVNISLLDSKENQSKKIMPVALKVLESVSGQQETKILHSQHDSCCDTGSTCAVDLSVLSNVHTDYVPLDKNSVIAKLNSTGAENSSSDVQEKPTDFTSPEQAVPQNSPQVVAGAKIDENFSPKSVKERPIVPDRSFKPSVMPSDYPKCLFVLYDSMIDLIKLESIRGSVTLPGFTGLINLGNTCFMNATLQALFNTSALRDIFTKEHFVSYVNRSNEMGTYGVISAAFSALLDSVWSGLFAAITPQQFLESFANEVNSALANREQHDPQEFLIYLLDALHEDTNRVKKRISFEQNYDGSNLIAEAADYAKKSKQFWSSPVTDIFGCRTVSHLICNTCQMQSVTFEEMTQLSLEIPKKRGATILQCIEMHFDPVILSGSCKWLCPRCERLRVATRSSKIWKMPKILIIQLKRFTFVDDQWEKDNTLIRFDTTPLDISSLLHPSLKELSRSESGYYGLYAVTNHAGRLHHGHCTTIAQNNCTMDWLLFDDEHVSRLSFESVCSKDAYILYYKKVDL</sequence>
<comment type="similarity">
    <text evidence="2">Belongs to the peptidase C19 family.</text>
</comment>
<dbReference type="InterPro" id="IPR050185">
    <property type="entry name" value="Ub_carboxyl-term_hydrolase"/>
</dbReference>
<comment type="catalytic activity">
    <reaction evidence="1">
        <text>Thiol-dependent hydrolysis of ester, thioester, amide, peptide and isopeptide bonds formed by the C-terminal Gly of ubiquitin (a 76-residue protein attached to proteins as an intracellular targeting signal).</text>
        <dbReference type="EC" id="3.4.19.12"/>
    </reaction>
</comment>
<dbReference type="Proteomes" id="UP000274756">
    <property type="component" value="Unassembled WGS sequence"/>
</dbReference>
<dbReference type="InterPro" id="IPR028889">
    <property type="entry name" value="USP"/>
</dbReference>
<dbReference type="PANTHER" id="PTHR21646:SF91">
    <property type="entry name" value="USP DOMAIN-CONTAINING PROTEIN"/>
    <property type="match status" value="1"/>
</dbReference>
<dbReference type="WBParaSite" id="DME_0000010901-mRNA-1">
    <property type="protein sequence ID" value="DME_0000010901-mRNA-1"/>
    <property type="gene ID" value="DME_0000010901"/>
</dbReference>
<dbReference type="InterPro" id="IPR038765">
    <property type="entry name" value="Papain-like_cys_pep_sf"/>
</dbReference>
<dbReference type="Pfam" id="PF00443">
    <property type="entry name" value="UCH"/>
    <property type="match status" value="1"/>
</dbReference>
<dbReference type="SUPFAM" id="SSF52821">
    <property type="entry name" value="Rhodanese/Cell cycle control phosphatase"/>
    <property type="match status" value="1"/>
</dbReference>
<dbReference type="SUPFAM" id="SSF54001">
    <property type="entry name" value="Cysteine proteinases"/>
    <property type="match status" value="1"/>
</dbReference>
<evidence type="ECO:0000313" key="8">
    <source>
        <dbReference type="Proteomes" id="UP000038040"/>
    </source>
</evidence>
<dbReference type="CDD" id="cd02674">
    <property type="entry name" value="Peptidase_C19R"/>
    <property type="match status" value="1"/>
</dbReference>
<dbReference type="EMBL" id="UYYG01001150">
    <property type="protein sequence ID" value="VDN54496.1"/>
    <property type="molecule type" value="Genomic_DNA"/>
</dbReference>
<evidence type="ECO:0000256" key="2">
    <source>
        <dbReference type="ARBA" id="ARBA00009085"/>
    </source>
</evidence>
<feature type="region of interest" description="Disordered" evidence="5">
    <location>
        <begin position="455"/>
        <end position="479"/>
    </location>
</feature>
<dbReference type="GO" id="GO:0004843">
    <property type="term" value="F:cysteine-type deubiquitinase activity"/>
    <property type="evidence" value="ECO:0007669"/>
    <property type="project" value="UniProtKB-EC"/>
</dbReference>
<protein>
    <recommendedName>
        <fullName evidence="3">ubiquitinyl hydrolase 1</fullName>
        <ecNumber evidence="3">3.4.19.12</ecNumber>
    </recommendedName>
</protein>
<dbReference type="Gene3D" id="1.20.58.80">
    <property type="entry name" value="Phosphotransferase system, lactose/cellobiose-type IIA subunit"/>
    <property type="match status" value="1"/>
</dbReference>
<feature type="compositionally biased region" description="Polar residues" evidence="5">
    <location>
        <begin position="470"/>
        <end position="479"/>
    </location>
</feature>
<accession>A0A0N4U0M3</accession>
<keyword evidence="4" id="KW-0175">Coiled coil</keyword>
<evidence type="ECO:0000256" key="5">
    <source>
        <dbReference type="SAM" id="MobiDB-lite"/>
    </source>
</evidence>
<dbReference type="Gene3D" id="3.40.250.10">
    <property type="entry name" value="Rhodanese-like domain"/>
    <property type="match status" value="1"/>
</dbReference>
<gene>
    <name evidence="7" type="ORF">DME_LOCUS4469</name>
</gene>
<dbReference type="EC" id="3.4.19.12" evidence="3"/>
<reference evidence="7 9" key="2">
    <citation type="submission" date="2018-11" db="EMBL/GenBank/DDBJ databases">
        <authorList>
            <consortium name="Pathogen Informatics"/>
        </authorList>
    </citation>
    <scope>NUCLEOTIDE SEQUENCE [LARGE SCALE GENOMIC DNA]</scope>
</reference>
<name>A0A0N4U0M3_DRAME</name>
<dbReference type="OrthoDB" id="292964at2759"/>
<feature type="region of interest" description="Disordered" evidence="5">
    <location>
        <begin position="344"/>
        <end position="365"/>
    </location>
</feature>
<dbReference type="Gene3D" id="3.90.70.10">
    <property type="entry name" value="Cysteine proteinases"/>
    <property type="match status" value="1"/>
</dbReference>
<evidence type="ECO:0000313" key="9">
    <source>
        <dbReference type="Proteomes" id="UP000274756"/>
    </source>
</evidence>
<dbReference type="InterPro" id="IPR036873">
    <property type="entry name" value="Rhodanese-like_dom_sf"/>
</dbReference>
<organism evidence="8 10">
    <name type="scientific">Dracunculus medinensis</name>
    <name type="common">Guinea worm</name>
    <dbReference type="NCBI Taxonomy" id="318479"/>
    <lineage>
        <taxon>Eukaryota</taxon>
        <taxon>Metazoa</taxon>
        <taxon>Ecdysozoa</taxon>
        <taxon>Nematoda</taxon>
        <taxon>Chromadorea</taxon>
        <taxon>Rhabditida</taxon>
        <taxon>Spirurina</taxon>
        <taxon>Dracunculoidea</taxon>
        <taxon>Dracunculidae</taxon>
        <taxon>Dracunculus</taxon>
    </lineage>
</organism>
<dbReference type="GO" id="GO:0016579">
    <property type="term" value="P:protein deubiquitination"/>
    <property type="evidence" value="ECO:0007669"/>
    <property type="project" value="InterPro"/>
</dbReference>
<evidence type="ECO:0000313" key="7">
    <source>
        <dbReference type="EMBL" id="VDN54496.1"/>
    </source>
</evidence>
<dbReference type="InterPro" id="IPR018200">
    <property type="entry name" value="USP_CS"/>
</dbReference>
<dbReference type="PROSITE" id="PS50235">
    <property type="entry name" value="USP_3"/>
    <property type="match status" value="1"/>
</dbReference>
<feature type="domain" description="USP" evidence="6">
    <location>
        <begin position="550"/>
        <end position="887"/>
    </location>
</feature>
<evidence type="ECO:0000256" key="1">
    <source>
        <dbReference type="ARBA" id="ARBA00000707"/>
    </source>
</evidence>
<dbReference type="AlphaFoldDB" id="A0A0N4U0M3"/>
<dbReference type="STRING" id="318479.A0A0N4U0M3"/>
<dbReference type="PANTHER" id="PTHR21646">
    <property type="entry name" value="UBIQUITIN CARBOXYL-TERMINAL HYDROLASE"/>
    <property type="match status" value="1"/>
</dbReference>
<reference evidence="10" key="1">
    <citation type="submission" date="2017-02" db="UniProtKB">
        <authorList>
            <consortium name="WormBaseParasite"/>
        </authorList>
    </citation>
    <scope>IDENTIFICATION</scope>
</reference>